<evidence type="ECO:0000313" key="3">
    <source>
        <dbReference type="Proteomes" id="UP001519345"/>
    </source>
</evidence>
<dbReference type="EMBL" id="JAGGKX010000001">
    <property type="protein sequence ID" value="MBP1967990.1"/>
    <property type="molecule type" value="Genomic_DNA"/>
</dbReference>
<reference evidence="2 3" key="1">
    <citation type="submission" date="2021-03" db="EMBL/GenBank/DDBJ databases">
        <title>Genomic Encyclopedia of Type Strains, Phase IV (KMG-IV): sequencing the most valuable type-strain genomes for metagenomic binning, comparative biology and taxonomic classification.</title>
        <authorList>
            <person name="Goeker M."/>
        </authorList>
    </citation>
    <scope>NUCLEOTIDE SEQUENCE [LARGE SCALE GENOMIC DNA]</scope>
    <source>
        <strain evidence="2 3">DSM 25609</strain>
    </source>
</reference>
<keyword evidence="1" id="KW-0472">Membrane</keyword>
<evidence type="ECO:0000313" key="2">
    <source>
        <dbReference type="EMBL" id="MBP1967990.1"/>
    </source>
</evidence>
<keyword evidence="3" id="KW-1185">Reference proteome</keyword>
<proteinExistence type="predicted"/>
<keyword evidence="1" id="KW-1133">Transmembrane helix</keyword>
<name>A0ABS4IAN1_9BACI</name>
<evidence type="ECO:0000256" key="1">
    <source>
        <dbReference type="SAM" id="Phobius"/>
    </source>
</evidence>
<accession>A0ABS4IAN1</accession>
<keyword evidence="1" id="KW-0812">Transmembrane</keyword>
<gene>
    <name evidence="2" type="ORF">J2Z83_000082</name>
</gene>
<sequence length="71" mass="7763">MSKIDKLVVWHVSLIIGLLMIIGMISIVNTIFGISVSYTVAAIVYVVVKIIDSVVSSLRERSQSVKVVSDE</sequence>
<feature type="transmembrane region" description="Helical" evidence="1">
    <location>
        <begin position="31"/>
        <end position="51"/>
    </location>
</feature>
<protein>
    <submittedName>
        <fullName evidence="2">Uncharacterized protein</fullName>
    </submittedName>
</protein>
<dbReference type="Proteomes" id="UP001519345">
    <property type="component" value="Unassembled WGS sequence"/>
</dbReference>
<feature type="transmembrane region" description="Helical" evidence="1">
    <location>
        <begin position="7"/>
        <end position="25"/>
    </location>
</feature>
<organism evidence="2 3">
    <name type="scientific">Virgibacillus natechei</name>
    <dbReference type="NCBI Taxonomy" id="1216297"/>
    <lineage>
        <taxon>Bacteria</taxon>
        <taxon>Bacillati</taxon>
        <taxon>Bacillota</taxon>
        <taxon>Bacilli</taxon>
        <taxon>Bacillales</taxon>
        <taxon>Bacillaceae</taxon>
        <taxon>Virgibacillus</taxon>
    </lineage>
</organism>
<comment type="caution">
    <text evidence="2">The sequence shown here is derived from an EMBL/GenBank/DDBJ whole genome shotgun (WGS) entry which is preliminary data.</text>
</comment>